<reference evidence="2" key="1">
    <citation type="journal article" date="2014" name="Int. J. Syst. Evol. Microbiol.">
        <title>Complete genome sequence of Corynebacterium casei LMG S-19264T (=DSM 44701T), isolated from a smear-ripened cheese.</title>
        <authorList>
            <consortium name="US DOE Joint Genome Institute (JGI-PGF)"/>
            <person name="Walter F."/>
            <person name="Albersmeier A."/>
            <person name="Kalinowski J."/>
            <person name="Ruckert C."/>
        </authorList>
    </citation>
    <scope>NUCLEOTIDE SEQUENCE</scope>
    <source>
        <strain evidence="2">KCTC 12988</strain>
    </source>
</reference>
<sequence length="164" mass="18301">MTTFSVLLTIATLGCSLVAGITLIFAIVIMPGLQTLGDRQFLEAFKAIDRVIQHNQPLFIIVWLGSGLALIATTVLGFQLLEGIELVYLIAALLIYIPGVQITTAVVNVPLNNRIQEQEFEQLDDDEIHQAATDFGPRWIFWNNIRTWLAMLTSLLLLVILLRL</sequence>
<keyword evidence="1" id="KW-1133">Transmembrane helix</keyword>
<evidence type="ECO:0000256" key="1">
    <source>
        <dbReference type="SAM" id="Phobius"/>
    </source>
</evidence>
<proteinExistence type="predicted"/>
<keyword evidence="3" id="KW-1185">Reference proteome</keyword>
<feature type="transmembrane region" description="Helical" evidence="1">
    <location>
        <begin position="145"/>
        <end position="162"/>
    </location>
</feature>
<dbReference type="InterPro" id="IPR013901">
    <property type="entry name" value="Anthrone_oxy"/>
</dbReference>
<dbReference type="RefSeq" id="WP_189566767.1">
    <property type="nucleotide sequence ID" value="NZ_BMXI01000001.1"/>
</dbReference>
<evidence type="ECO:0008006" key="4">
    <source>
        <dbReference type="Google" id="ProtNLM"/>
    </source>
</evidence>
<dbReference type="AlphaFoldDB" id="A0A918TD57"/>
<feature type="transmembrane region" description="Helical" evidence="1">
    <location>
        <begin position="86"/>
        <end position="109"/>
    </location>
</feature>
<reference evidence="2" key="2">
    <citation type="submission" date="2020-09" db="EMBL/GenBank/DDBJ databases">
        <authorList>
            <person name="Sun Q."/>
            <person name="Kim S."/>
        </authorList>
    </citation>
    <scope>NUCLEOTIDE SEQUENCE</scope>
    <source>
        <strain evidence="2">KCTC 12988</strain>
    </source>
</reference>
<evidence type="ECO:0000313" key="3">
    <source>
        <dbReference type="Proteomes" id="UP000644507"/>
    </source>
</evidence>
<dbReference type="EMBL" id="BMXI01000001">
    <property type="protein sequence ID" value="GHC41864.1"/>
    <property type="molecule type" value="Genomic_DNA"/>
</dbReference>
<organism evidence="2 3">
    <name type="scientific">Roseibacillus persicicus</name>
    <dbReference type="NCBI Taxonomy" id="454148"/>
    <lineage>
        <taxon>Bacteria</taxon>
        <taxon>Pseudomonadati</taxon>
        <taxon>Verrucomicrobiota</taxon>
        <taxon>Verrucomicrobiia</taxon>
        <taxon>Verrucomicrobiales</taxon>
        <taxon>Verrucomicrobiaceae</taxon>
        <taxon>Roseibacillus</taxon>
    </lineage>
</organism>
<evidence type="ECO:0000313" key="2">
    <source>
        <dbReference type="EMBL" id="GHC41864.1"/>
    </source>
</evidence>
<dbReference type="Proteomes" id="UP000644507">
    <property type="component" value="Unassembled WGS sequence"/>
</dbReference>
<comment type="caution">
    <text evidence="2">The sequence shown here is derived from an EMBL/GenBank/DDBJ whole genome shotgun (WGS) entry which is preliminary data.</text>
</comment>
<feature type="transmembrane region" description="Helical" evidence="1">
    <location>
        <begin position="58"/>
        <end position="80"/>
    </location>
</feature>
<keyword evidence="1" id="KW-0812">Transmembrane</keyword>
<name>A0A918TD57_9BACT</name>
<protein>
    <recommendedName>
        <fullName evidence="4">DUF1772 domain-containing protein</fullName>
    </recommendedName>
</protein>
<keyword evidence="1" id="KW-0472">Membrane</keyword>
<gene>
    <name evidence="2" type="ORF">GCM10007100_03430</name>
</gene>
<dbReference type="Pfam" id="PF08592">
    <property type="entry name" value="Anthrone_oxy"/>
    <property type="match status" value="1"/>
</dbReference>
<accession>A0A918TD57</accession>
<feature type="transmembrane region" description="Helical" evidence="1">
    <location>
        <begin position="6"/>
        <end position="30"/>
    </location>
</feature>